<keyword evidence="2" id="KW-1185">Reference proteome</keyword>
<proteinExistence type="predicted"/>
<dbReference type="Proteomes" id="UP001328107">
    <property type="component" value="Unassembled WGS sequence"/>
</dbReference>
<dbReference type="EMBL" id="BTRK01000004">
    <property type="protein sequence ID" value="GMR49999.1"/>
    <property type="molecule type" value="Genomic_DNA"/>
</dbReference>
<dbReference type="AlphaFoldDB" id="A0AAN5CSX4"/>
<dbReference type="Pfam" id="PF05577">
    <property type="entry name" value="Peptidase_S28"/>
    <property type="match status" value="1"/>
</dbReference>
<dbReference type="Gene3D" id="1.20.120.980">
    <property type="entry name" value="Serine carboxypeptidase S28, SKS domain"/>
    <property type="match status" value="1"/>
</dbReference>
<organism evidence="1 2">
    <name type="scientific">Pristionchus mayeri</name>
    <dbReference type="NCBI Taxonomy" id="1317129"/>
    <lineage>
        <taxon>Eukaryota</taxon>
        <taxon>Metazoa</taxon>
        <taxon>Ecdysozoa</taxon>
        <taxon>Nematoda</taxon>
        <taxon>Chromadorea</taxon>
        <taxon>Rhabditida</taxon>
        <taxon>Rhabditina</taxon>
        <taxon>Diplogasteromorpha</taxon>
        <taxon>Diplogasteroidea</taxon>
        <taxon>Neodiplogasteridae</taxon>
        <taxon>Pristionchus</taxon>
    </lineage>
</organism>
<dbReference type="InterPro" id="IPR042269">
    <property type="entry name" value="Ser_carbopepase_S28_SKS"/>
</dbReference>
<evidence type="ECO:0000313" key="2">
    <source>
        <dbReference type="Proteomes" id="UP001328107"/>
    </source>
</evidence>
<evidence type="ECO:0000313" key="1">
    <source>
        <dbReference type="EMBL" id="GMR49999.1"/>
    </source>
</evidence>
<protein>
    <submittedName>
        <fullName evidence="1">Uncharacterized protein</fullName>
    </submittedName>
</protein>
<dbReference type="InterPro" id="IPR008758">
    <property type="entry name" value="Peptidase_S28"/>
</dbReference>
<dbReference type="GO" id="GO:0070008">
    <property type="term" value="F:serine-type exopeptidase activity"/>
    <property type="evidence" value="ECO:0007669"/>
    <property type="project" value="InterPro"/>
</dbReference>
<reference evidence="2" key="1">
    <citation type="submission" date="2022-10" db="EMBL/GenBank/DDBJ databases">
        <title>Genome assembly of Pristionchus species.</title>
        <authorList>
            <person name="Yoshida K."/>
            <person name="Sommer R.J."/>
        </authorList>
    </citation>
    <scope>NUCLEOTIDE SEQUENCE [LARGE SCALE GENOMIC DNA]</scope>
    <source>
        <strain evidence="2">RS5460</strain>
    </source>
</reference>
<sequence length="98" mass="11078">TISQLRQMTLDASGRANISETFNLVPAWTNNVNLPVPAIKIQNVFAQLIGVFQDVVQYSDVNNNKGRQYTVAELCRIMEDENTFSDPIDAVRWASLYK</sequence>
<accession>A0AAN5CSX4</accession>
<name>A0AAN5CSX4_9BILA</name>
<comment type="caution">
    <text evidence="1">The sequence shown here is derived from an EMBL/GenBank/DDBJ whole genome shotgun (WGS) entry which is preliminary data.</text>
</comment>
<gene>
    <name evidence="1" type="ORF">PMAYCL1PPCAC_20194</name>
</gene>
<dbReference type="GO" id="GO:0006508">
    <property type="term" value="P:proteolysis"/>
    <property type="evidence" value="ECO:0007669"/>
    <property type="project" value="InterPro"/>
</dbReference>
<feature type="non-terminal residue" evidence="1">
    <location>
        <position position="1"/>
    </location>
</feature>
<feature type="non-terminal residue" evidence="1">
    <location>
        <position position="98"/>
    </location>
</feature>